<evidence type="ECO:0000256" key="1">
    <source>
        <dbReference type="SAM" id="SignalP"/>
    </source>
</evidence>
<dbReference type="Proteomes" id="UP000182258">
    <property type="component" value="Unassembled WGS sequence"/>
</dbReference>
<evidence type="ECO:0000313" key="4">
    <source>
        <dbReference type="Proteomes" id="UP000033519"/>
    </source>
</evidence>
<dbReference type="OrthoDB" id="8159761at2"/>
<name>A0A0F5PT01_9HYPH</name>
<dbReference type="EMBL" id="FOMB01000011">
    <property type="protein sequence ID" value="SFC79902.1"/>
    <property type="molecule type" value="Genomic_DNA"/>
</dbReference>
<dbReference type="PATRIC" id="fig|728005.3.peg.1669"/>
<evidence type="ECO:0000313" key="3">
    <source>
        <dbReference type="EMBL" id="SFC79902.1"/>
    </source>
</evidence>
<evidence type="ECO:0008006" key="6">
    <source>
        <dbReference type="Google" id="ProtNLM"/>
    </source>
</evidence>
<keyword evidence="4" id="KW-1185">Reference proteome</keyword>
<dbReference type="AlphaFoldDB" id="A0A0F5PT01"/>
<proteinExistence type="predicted"/>
<evidence type="ECO:0000313" key="2">
    <source>
        <dbReference type="EMBL" id="KKC31773.1"/>
    </source>
</evidence>
<dbReference type="EMBL" id="LAPV01000153">
    <property type="protein sequence ID" value="KKC31773.1"/>
    <property type="molecule type" value="Genomic_DNA"/>
</dbReference>
<reference evidence="3 5" key="2">
    <citation type="submission" date="2016-10" db="EMBL/GenBank/DDBJ databases">
        <authorList>
            <person name="de Groot N.N."/>
        </authorList>
    </citation>
    <scope>NUCLEOTIDE SEQUENCE [LARGE SCALE GENOMIC DNA]</scope>
    <source>
        <strain evidence="3 5">CGMCC 1.10210</strain>
    </source>
</reference>
<dbReference type="RefSeq" id="WP_046172238.1">
    <property type="nucleotide sequence ID" value="NZ_FOMB01000011.1"/>
</dbReference>
<protein>
    <recommendedName>
        <fullName evidence="6">Invasion protein IalB, involved in pathogenesis</fullName>
    </recommendedName>
</protein>
<sequence length="167" mass="18208">MGLHRTQKGLILALVVLATPAVAQQSGWHYSPQPGEGDRATLGCDSDATPQEYTCVAVRCEDDLSTGVHVHTNRQPVLGEWEMTLDRENASFTAEPSSAPYGGRFMERTDWLLDRIEQGSFIYLRNVDDTDPSFAYIDLSGSLQAITRALAFCAPRVPPEPKAAAGV</sequence>
<feature type="signal peptide" evidence="1">
    <location>
        <begin position="1"/>
        <end position="23"/>
    </location>
</feature>
<dbReference type="Proteomes" id="UP000033519">
    <property type="component" value="Unassembled WGS sequence"/>
</dbReference>
<evidence type="ECO:0000313" key="5">
    <source>
        <dbReference type="Proteomes" id="UP000182258"/>
    </source>
</evidence>
<feature type="chain" id="PRO_5010418634" description="Invasion protein IalB, involved in pathogenesis" evidence="1">
    <location>
        <begin position="24"/>
        <end position="167"/>
    </location>
</feature>
<accession>A0A0F5PT01</accession>
<keyword evidence="1" id="KW-0732">Signal</keyword>
<dbReference type="STRING" id="728005.SAMN04488059_11191"/>
<organism evidence="3 5">
    <name type="scientific">Devosia psychrophila</name>
    <dbReference type="NCBI Taxonomy" id="728005"/>
    <lineage>
        <taxon>Bacteria</taxon>
        <taxon>Pseudomonadati</taxon>
        <taxon>Pseudomonadota</taxon>
        <taxon>Alphaproteobacteria</taxon>
        <taxon>Hyphomicrobiales</taxon>
        <taxon>Devosiaceae</taxon>
        <taxon>Devosia</taxon>
    </lineage>
</organism>
<gene>
    <name evidence="3" type="ORF">SAMN04488059_11191</name>
    <name evidence="2" type="ORF">WH91_17245</name>
</gene>
<reference evidence="2 4" key="1">
    <citation type="submission" date="2015-03" db="EMBL/GenBank/DDBJ databases">
        <authorList>
            <person name="Lepp D."/>
            <person name="Hassan Y.I."/>
            <person name="Li X.-Z."/>
            <person name="Zhou T."/>
        </authorList>
    </citation>
    <scope>NUCLEOTIDE SEQUENCE [LARGE SCALE GENOMIC DNA]</scope>
    <source>
        <strain evidence="2 4">Cr7-05</strain>
    </source>
</reference>